<organism evidence="1">
    <name type="scientific">Salmonella thompson</name>
    <dbReference type="NCBI Taxonomy" id="600"/>
    <lineage>
        <taxon>Bacteria</taxon>
        <taxon>Pseudomonadati</taxon>
        <taxon>Pseudomonadota</taxon>
        <taxon>Gammaproteobacteria</taxon>
        <taxon>Enterobacterales</taxon>
        <taxon>Enterobacteriaceae</taxon>
        <taxon>Salmonella</taxon>
    </lineage>
</organism>
<dbReference type="AlphaFoldDB" id="A0A608MMA8"/>
<gene>
    <name evidence="1" type="ORF">DY726_00245</name>
</gene>
<sequence length="115" mass="12438">MTEDDLYPLLAPLAGGRVYPYVAPLGSDGKPSVSPPWVIFSIITDAAADVICGQAESSVSVQVDVYSSSITEARTIRNMALDALQVLRPANVVKTPAYEPDLRYHRATLEFQVTV</sequence>
<proteinExistence type="predicted"/>
<accession>A0A608MMA8</accession>
<dbReference type="InterPro" id="IPR021508">
    <property type="entry name" value="Gp17-like"/>
</dbReference>
<dbReference type="Pfam" id="PF11367">
    <property type="entry name" value="Tail_completion_gp17"/>
    <property type="match status" value="1"/>
</dbReference>
<evidence type="ECO:0000313" key="1">
    <source>
        <dbReference type="EMBL" id="ECV1464533.1"/>
    </source>
</evidence>
<dbReference type="EMBL" id="AAKSRB010000001">
    <property type="protein sequence ID" value="ECV1464533.1"/>
    <property type="molecule type" value="Genomic_DNA"/>
</dbReference>
<reference evidence="1" key="1">
    <citation type="submission" date="2018-08" db="EMBL/GenBank/DDBJ databases">
        <authorList>
            <consortium name="PulseNet: The National Subtyping Network for Foodborne Disease Surveillance"/>
            <person name="Tarr C.L."/>
            <person name="Trees E."/>
            <person name="Katz L.S."/>
            <person name="Carleton-Romer H.A."/>
            <person name="Stroika S."/>
            <person name="Kucerova Z."/>
            <person name="Roache K.F."/>
            <person name="Sabol A.L."/>
            <person name="Besser J."/>
            <person name="Gerner-Smidt P."/>
        </authorList>
    </citation>
    <scope>NUCLEOTIDE SEQUENCE</scope>
    <source>
        <strain evidence="1">PNUSAS040288</strain>
    </source>
</reference>
<comment type="caution">
    <text evidence="1">The sequence shown here is derived from an EMBL/GenBank/DDBJ whole genome shotgun (WGS) entry which is preliminary data.</text>
</comment>
<name>A0A608MMA8_SALTH</name>
<protein>
    <submittedName>
        <fullName evidence="1">DUF3168 domain-containing protein</fullName>
    </submittedName>
</protein>